<organism evidence="3">
    <name type="scientific">Echinostoma caproni</name>
    <dbReference type="NCBI Taxonomy" id="27848"/>
    <lineage>
        <taxon>Eukaryota</taxon>
        <taxon>Metazoa</taxon>
        <taxon>Spiralia</taxon>
        <taxon>Lophotrochozoa</taxon>
        <taxon>Platyhelminthes</taxon>
        <taxon>Trematoda</taxon>
        <taxon>Digenea</taxon>
        <taxon>Plagiorchiida</taxon>
        <taxon>Echinostomata</taxon>
        <taxon>Echinostomatoidea</taxon>
        <taxon>Echinostomatidae</taxon>
        <taxon>Echinostoma</taxon>
    </lineage>
</organism>
<protein>
    <submittedName>
        <fullName evidence="3">AGC-kinase C-terminal domain-containing protein</fullName>
    </submittedName>
</protein>
<name>A0A183AAX5_9TREM</name>
<proteinExistence type="predicted"/>
<keyword evidence="2" id="KW-1185">Reference proteome</keyword>
<reference evidence="3" key="1">
    <citation type="submission" date="2016-06" db="UniProtKB">
        <authorList>
            <consortium name="WormBaseParasite"/>
        </authorList>
    </citation>
    <scope>IDENTIFICATION</scope>
</reference>
<evidence type="ECO:0000313" key="1">
    <source>
        <dbReference type="EMBL" id="VDP71662.1"/>
    </source>
</evidence>
<gene>
    <name evidence="1" type="ORF">ECPE_LOCUS4110</name>
</gene>
<dbReference type="WBParaSite" id="ECPE_0000411801-mRNA-1">
    <property type="protein sequence ID" value="ECPE_0000411801-mRNA-1"/>
    <property type="gene ID" value="ECPE_0000411801"/>
</dbReference>
<dbReference type="EMBL" id="UZAN01041004">
    <property type="protein sequence ID" value="VDP71662.1"/>
    <property type="molecule type" value="Genomic_DNA"/>
</dbReference>
<accession>A0A183AAX5</accession>
<sequence>MKDWSIGVSDISNLRCSRGRRLPPTPLERCPPNFGSQHSFDDSLPNTGLNKAYSSVVGSKMSSYGPEFVKAGISSFEDLLDDQLTHSK</sequence>
<evidence type="ECO:0000313" key="2">
    <source>
        <dbReference type="Proteomes" id="UP000272942"/>
    </source>
</evidence>
<reference evidence="1 2" key="2">
    <citation type="submission" date="2018-11" db="EMBL/GenBank/DDBJ databases">
        <authorList>
            <consortium name="Pathogen Informatics"/>
        </authorList>
    </citation>
    <scope>NUCLEOTIDE SEQUENCE [LARGE SCALE GENOMIC DNA]</scope>
    <source>
        <strain evidence="1 2">Egypt</strain>
    </source>
</reference>
<dbReference type="Proteomes" id="UP000272942">
    <property type="component" value="Unassembled WGS sequence"/>
</dbReference>
<evidence type="ECO:0000313" key="3">
    <source>
        <dbReference type="WBParaSite" id="ECPE_0000411801-mRNA-1"/>
    </source>
</evidence>
<dbReference type="AlphaFoldDB" id="A0A183AAX5"/>